<evidence type="ECO:0000256" key="5">
    <source>
        <dbReference type="ARBA" id="ARBA00022527"/>
    </source>
</evidence>
<dbReference type="GO" id="GO:0005737">
    <property type="term" value="C:cytoplasm"/>
    <property type="evidence" value="ECO:0007669"/>
    <property type="project" value="UniProtKB-SubCell"/>
</dbReference>
<comment type="subcellular location">
    <subcellularLocation>
        <location evidence="2">Cytoplasm</location>
    </subcellularLocation>
</comment>
<evidence type="ECO:0000256" key="4">
    <source>
        <dbReference type="ARBA" id="ARBA00022490"/>
    </source>
</evidence>
<dbReference type="Gene3D" id="3.30.200.20">
    <property type="entry name" value="Phosphorylase Kinase, domain 1"/>
    <property type="match status" value="1"/>
</dbReference>
<feature type="compositionally biased region" description="Polar residues" evidence="14">
    <location>
        <begin position="1064"/>
        <end position="1077"/>
    </location>
</feature>
<feature type="compositionally biased region" description="Basic and acidic residues" evidence="14">
    <location>
        <begin position="60"/>
        <end position="84"/>
    </location>
</feature>
<dbReference type="Gene3D" id="1.10.510.10">
    <property type="entry name" value="Transferase(Phosphotransferase) domain 1"/>
    <property type="match status" value="1"/>
</dbReference>
<evidence type="ECO:0000256" key="3">
    <source>
        <dbReference type="ARBA" id="ARBA00012513"/>
    </source>
</evidence>
<evidence type="ECO:0000256" key="6">
    <source>
        <dbReference type="ARBA" id="ARBA00022553"/>
    </source>
</evidence>
<feature type="compositionally biased region" description="Basic and acidic residues" evidence="14">
    <location>
        <begin position="580"/>
        <end position="595"/>
    </location>
</feature>
<evidence type="ECO:0000256" key="8">
    <source>
        <dbReference type="ARBA" id="ARBA00022741"/>
    </source>
</evidence>
<feature type="compositionally biased region" description="Gly residues" evidence="14">
    <location>
        <begin position="46"/>
        <end position="57"/>
    </location>
</feature>
<dbReference type="SUPFAM" id="SSF56112">
    <property type="entry name" value="Protein kinase-like (PK-like)"/>
    <property type="match status" value="1"/>
</dbReference>
<keyword evidence="4" id="KW-0963">Cytoplasm</keyword>
<feature type="compositionally biased region" description="Basic and acidic residues" evidence="14">
    <location>
        <begin position="199"/>
        <end position="208"/>
    </location>
</feature>
<evidence type="ECO:0000313" key="16">
    <source>
        <dbReference type="EMBL" id="NXN50900.1"/>
    </source>
</evidence>
<comment type="catalytic activity">
    <reaction evidence="12">
        <text>L-seryl-[protein] + ATP = O-phospho-L-seryl-[protein] + ADP + H(+)</text>
        <dbReference type="Rhea" id="RHEA:17989"/>
        <dbReference type="Rhea" id="RHEA-COMP:9863"/>
        <dbReference type="Rhea" id="RHEA-COMP:11604"/>
        <dbReference type="ChEBI" id="CHEBI:15378"/>
        <dbReference type="ChEBI" id="CHEBI:29999"/>
        <dbReference type="ChEBI" id="CHEBI:30616"/>
        <dbReference type="ChEBI" id="CHEBI:83421"/>
        <dbReference type="ChEBI" id="CHEBI:456216"/>
        <dbReference type="EC" id="2.7.11.1"/>
    </reaction>
</comment>
<evidence type="ECO:0000256" key="13">
    <source>
        <dbReference type="SAM" id="Coils"/>
    </source>
</evidence>
<feature type="compositionally biased region" description="Low complexity" evidence="14">
    <location>
        <begin position="1899"/>
        <end position="1915"/>
    </location>
</feature>
<keyword evidence="5" id="KW-0723">Serine/threonine-protein kinase</keyword>
<feature type="region of interest" description="Disordered" evidence="14">
    <location>
        <begin position="144"/>
        <end position="209"/>
    </location>
</feature>
<dbReference type="Pfam" id="PF00069">
    <property type="entry name" value="Pkinase"/>
    <property type="match status" value="1"/>
</dbReference>
<evidence type="ECO:0000256" key="2">
    <source>
        <dbReference type="ARBA" id="ARBA00004496"/>
    </source>
</evidence>
<feature type="region of interest" description="Disordered" evidence="14">
    <location>
        <begin position="580"/>
        <end position="650"/>
    </location>
</feature>
<protein>
    <recommendedName>
        <fullName evidence="3">non-specific serine/threonine protein kinase</fullName>
        <ecNumber evidence="3">2.7.11.1</ecNumber>
    </recommendedName>
</protein>
<dbReference type="GO" id="GO:0004674">
    <property type="term" value="F:protein serine/threonine kinase activity"/>
    <property type="evidence" value="ECO:0007669"/>
    <property type="project" value="UniProtKB-KW"/>
</dbReference>
<dbReference type="FunFam" id="3.10.20.90:FF:000007">
    <property type="entry name" value="Serine/threonine-protein kinase WNK1 isoform 1"/>
    <property type="match status" value="1"/>
</dbReference>
<dbReference type="InterPro" id="IPR008271">
    <property type="entry name" value="Ser/Thr_kinase_AS"/>
</dbReference>
<dbReference type="InterPro" id="IPR056865">
    <property type="entry name" value="CCTL2_WNK"/>
</dbReference>
<keyword evidence="9 16" id="KW-0418">Kinase</keyword>
<feature type="compositionally biased region" description="Basic residues" evidence="14">
    <location>
        <begin position="1105"/>
        <end position="1127"/>
    </location>
</feature>
<dbReference type="PANTHER" id="PTHR13902">
    <property type="entry name" value="SERINE/THREONINE-PROTEIN KINASE WNK WITH NO LYSINE -RELATED"/>
    <property type="match status" value="1"/>
</dbReference>
<sequence>MSGGAADSGSPAPRFLVPPPPPPKNGSSSDSSIGEKLGAAADHGASGPGGAGGGAASGGRSEEYRRRRHTMDKDSRGAAATEHRFFRRSVICDSNATALELPSLQPAAPSAPVLGGSTAPLVSPPECASRTSCIAVTAAQAPSLLQQPPPPAPLPLEGQSAQEPPAPKDAAPLLPKEEEDEATALPPTSVAGSTSSASREFEERRTQQEDIEELETKAVGISPDGRFLKFDIEIGRGSFKTVYKGLDTDTTVEVAWCELQDRKLSKSERQRFKEEAGMLKGLQHPNIVRFYDSWESTVKGKKCIVLVTELMTSGTLKTYLKRFKVMKIKVLRSWCRQILKGLQFLHTRTPPIIHRDLKCDNIFITGPTGSVKIGDLGLATLKRASFAKSVIGTPEFMAPEMYEEKYDESVDVYAFGMCMLEMATSEYPYSECQNAAQIYRRVTSGVKPASFDKVAIPEVKEIIEGCIRQNKGERYAIKDLLNHAFFQEETGVRVELAEEDDGEKIAIKLWLRIEDIKKLKGKYKDNEAIEFSFDLERDVPEDVAQEMVESGYVCEGDHKTMAKAIKDRVSLIKRKREQRQLVREEQEKKLQEEGSQKQQLEQQQPSSASHAGSKHPLSVTGPTPVPTTSASVSTQVEPEEPEADQHQQLQFQQPSISILSDGTVDSGQGSSVYTESCVSSQTVSYGSQHDQSISTAAVQGYPASVGQVQSQQHGGYQPPAATQVQGQSASSSASVPSQPTQHTQQNAQQPAPSQQPGQYQLQQPSVSAGTTPTQTVSQTQTSQIMPMPQAAAGTQLPVSQPVSIIQGEPQLPVAAPSLPQPSVAPSVPIGSHFLPMGQPLPTSMVPQFSVSQLPVAAPHVSVAQPGFQSLPISMAAGMNQPLLTLATTAAATAVPVGSTVVPSQLPTLMQPVAQLPSQVLPQLLQPAVQSVGLPVSIGQAAEASLPAGDALYQGFPSRLPPQYPGDSGVAPPSAVASVSIPSAVLSPPLPTDAMSQPGYLAPVVQPYAEQNVLVPMGNLGQVQVPQPTVSLAQQASSASSQQAVLEGTQGVSQAAPSEALPATQPAQSTPLASSMDSAHSDVASGLSDGNENVPASSGRHEGRTTKRHMRRSVRSRSRHEKTARPKLRILNVSNKGDRVVECQLETHNRKMVTFKFDLDGDNPEEIASIMVQNEFILATERDSFVEQVREIIEKADEMLSEDVSVEPEGDQGLESMRTKDDGFFPGSQKLEFKQPDPTSSMPQRIGVPPSSFTQVVHSAGRRFIVSPVPESRLKEQGFFTSAVPGGKETPDIVAASPLHGPGMNLSHSASSLSLQQAFSEMGHAQMTEGPSTAPPVFNQTIPPFPPALSTMAGSGAPPASVAASSISVPCSTGVSLPGTVTLPSESAAVGAAPSASVPSSISPPPASQSGQQSTGVASSVSAPASFSLPTTSQPAQPVTGDVAPSISTPSSLALPSTQVPGVTGVGGVAPAVTSQSAPQIVSSMAGPQTSVALSLPQNVALQLPQLSSSASVSNLAETTVVSAPQSLPESGQSTDKSHLCNTAGLSLPISAPLSASVATSICGSVTQPVMHPLLVPSGITSTPVLPQIPGATPMLPQVPLPGVLPQPVTNLPAVQQTLIHSQPQPAPLPNQPHIHCLEADADAQSKAPGIDDIKTLEEKLRSLFSEHGNVGTTHPSVSLETSLVMETTVIPGIPTTAVAPTKPLTSISTCIPPSSLPLGPTGLPVLTPVATPGQVITPVSYISASSSIATAVVKPGTSPSKPPLSRVPVLPVGSELPAGTPSSEPLPPFPGPSLTQSQQPLEDLDAKLRRTLSPETVPVTSAPACSVPSVASTTVTGLVSTAAQSLKDASASSGGESSAMATAAGAGVLKMGRFQVSVAMDDVLKEGDKPETKPVQFETTSTDSSSLSGSSPESTLVKQSGSRKSEAVTDPSLDVVDGIPQTVPVLQLPADVGQPTKVGRFQVTTTTDQVGRFSVSKTQDEVSCAEKEPMTLPLSVDLEQVASSAATPKKELESRQSPHMNGPSSEPEAAFLSGMAKDLDDGSGSPDSLQHLGSKISLPVQSLSNSFNSSYMSSDNESDIEDEDLKLELRRLREKHLKEIQELQSRQKQEIESLYMKLGKAPPAVIIPPAAPLSGRRRRPTKGKSSKSSRSSSQGNKSPQLSGNLSAQSAPSVLPPQQTLHPPGSVPETGQNHLLQPLKPSPSSENLYSAFTSDGALSVPSLSAPGQGCAKFNCASERVTFKPGGRRTRFLSTPCLALWKMVKKVCPCNQLCRTSSTNTVGATVNSQAPQSQPAALASSRKGTFTDDLHKLVDNWARDAMNLSGKKVGKGHSNYEGPGMARKFSAPGQLCISMTSSLGATPISASSATSLGPFTKAMCPPQQYGYPAASFAAPWSGTGGPAQPPLGQFQPVGATSLQNFNISNLQKSISNPPGSNLRTT</sequence>
<dbReference type="InterPro" id="IPR000719">
    <property type="entry name" value="Prot_kinase_dom"/>
</dbReference>
<feature type="coiled-coil region" evidence="13">
    <location>
        <begin position="2086"/>
        <end position="2113"/>
    </location>
</feature>
<comment type="caution">
    <text evidence="16">The sequence shown here is derived from an EMBL/GenBank/DDBJ whole genome shotgun (WGS) entry which is preliminary data.</text>
</comment>
<feature type="non-terminal residue" evidence="16">
    <location>
        <position position="2439"/>
    </location>
</feature>
<dbReference type="SMART" id="SM00220">
    <property type="entry name" value="S_TKc"/>
    <property type="match status" value="1"/>
</dbReference>
<evidence type="ECO:0000259" key="15">
    <source>
        <dbReference type="PROSITE" id="PS50011"/>
    </source>
</evidence>
<feature type="region of interest" description="Disordered" evidence="14">
    <location>
        <begin position="1041"/>
        <end position="1127"/>
    </location>
</feature>
<evidence type="ECO:0000256" key="10">
    <source>
        <dbReference type="ARBA" id="ARBA00022840"/>
    </source>
</evidence>
<feature type="region of interest" description="Disordered" evidence="14">
    <location>
        <begin position="1"/>
        <end position="87"/>
    </location>
</feature>
<organism evidence="16 17">
    <name type="scientific">Rynchops niger</name>
    <name type="common">Black skimmer</name>
    <dbReference type="NCBI Taxonomy" id="227184"/>
    <lineage>
        <taxon>Eukaryota</taxon>
        <taxon>Metazoa</taxon>
        <taxon>Chordata</taxon>
        <taxon>Craniata</taxon>
        <taxon>Vertebrata</taxon>
        <taxon>Euteleostomi</taxon>
        <taxon>Archelosauria</taxon>
        <taxon>Archosauria</taxon>
        <taxon>Dinosauria</taxon>
        <taxon>Saurischia</taxon>
        <taxon>Theropoda</taxon>
        <taxon>Coelurosauria</taxon>
        <taxon>Aves</taxon>
        <taxon>Neognathae</taxon>
        <taxon>Neoaves</taxon>
        <taxon>Charadriiformes</taxon>
        <taxon>Laridae</taxon>
        <taxon>Rynchops</taxon>
    </lineage>
</organism>
<evidence type="ECO:0000256" key="11">
    <source>
        <dbReference type="ARBA" id="ARBA00047899"/>
    </source>
</evidence>
<dbReference type="EC" id="2.7.11.1" evidence="3"/>
<evidence type="ECO:0000256" key="7">
    <source>
        <dbReference type="ARBA" id="ARBA00022679"/>
    </source>
</evidence>
<dbReference type="FunFam" id="3.30.200.20:FF:000494">
    <property type="entry name" value="serine/threonine-protein kinase WNK2 isoform X2"/>
    <property type="match status" value="1"/>
</dbReference>
<feature type="compositionally biased region" description="Polar residues" evidence="14">
    <location>
        <begin position="2159"/>
        <end position="2180"/>
    </location>
</feature>
<reference evidence="16 17" key="1">
    <citation type="submission" date="2019-09" db="EMBL/GenBank/DDBJ databases">
        <title>Bird 10,000 Genomes (B10K) Project - Family phase.</title>
        <authorList>
            <person name="Zhang G."/>
        </authorList>
    </citation>
    <scope>NUCLEOTIDE SEQUENCE [LARGE SCALE GENOMIC DNA]</scope>
    <source>
        <strain evidence="16">B10K-DU-002-16</strain>
        <tissue evidence="16">Muscle</tissue>
    </source>
</reference>
<feature type="region of interest" description="Disordered" evidence="14">
    <location>
        <begin position="1885"/>
        <end position="1935"/>
    </location>
</feature>
<keyword evidence="6" id="KW-0597">Phosphoprotein</keyword>
<evidence type="ECO:0000256" key="9">
    <source>
        <dbReference type="ARBA" id="ARBA00022777"/>
    </source>
</evidence>
<dbReference type="FunFam" id="3.10.20.90:FF:000012">
    <property type="entry name" value="Serine/threonine-protein kinase WNK1 isoform 2"/>
    <property type="match status" value="1"/>
</dbReference>
<dbReference type="EMBL" id="VXBH01001689">
    <property type="protein sequence ID" value="NXN50900.1"/>
    <property type="molecule type" value="Genomic_DNA"/>
</dbReference>
<feature type="compositionally biased region" description="Low complexity" evidence="14">
    <location>
        <begin position="616"/>
        <end position="636"/>
    </location>
</feature>
<keyword evidence="13" id="KW-0175">Coiled coil</keyword>
<feature type="non-terminal residue" evidence="16">
    <location>
        <position position="1"/>
    </location>
</feature>
<evidence type="ECO:0000256" key="1">
    <source>
        <dbReference type="ARBA" id="ARBA00001946"/>
    </source>
</evidence>
<dbReference type="CDD" id="cd14030">
    <property type="entry name" value="STKc_WNK1"/>
    <property type="match status" value="1"/>
</dbReference>
<feature type="compositionally biased region" description="Low complexity" evidence="14">
    <location>
        <begin position="25"/>
        <end position="45"/>
    </location>
</feature>
<evidence type="ECO:0000256" key="12">
    <source>
        <dbReference type="ARBA" id="ARBA00048679"/>
    </source>
</evidence>
<feature type="region of interest" description="Disordered" evidence="14">
    <location>
        <begin position="704"/>
        <end position="795"/>
    </location>
</feature>
<dbReference type="Gene3D" id="3.10.20.90">
    <property type="entry name" value="Phosphatidylinositol 3-kinase Catalytic Subunit, Chain A, domain 1"/>
    <property type="match status" value="2"/>
</dbReference>
<name>A0A7L1JLR1_RYNNI</name>
<proteinExistence type="predicted"/>
<comment type="catalytic activity">
    <reaction evidence="11">
        <text>L-threonyl-[protein] + ATP = O-phospho-L-threonyl-[protein] + ADP + H(+)</text>
        <dbReference type="Rhea" id="RHEA:46608"/>
        <dbReference type="Rhea" id="RHEA-COMP:11060"/>
        <dbReference type="Rhea" id="RHEA-COMP:11605"/>
        <dbReference type="ChEBI" id="CHEBI:15378"/>
        <dbReference type="ChEBI" id="CHEBI:30013"/>
        <dbReference type="ChEBI" id="CHEBI:30616"/>
        <dbReference type="ChEBI" id="CHEBI:61977"/>
        <dbReference type="ChEBI" id="CHEBI:456216"/>
        <dbReference type="EC" id="2.7.11.1"/>
    </reaction>
</comment>
<feature type="compositionally biased region" description="Low complexity" evidence="14">
    <location>
        <begin position="2148"/>
        <end position="2158"/>
    </location>
</feature>
<evidence type="ECO:0000313" key="17">
    <source>
        <dbReference type="Proteomes" id="UP000525416"/>
    </source>
</evidence>
<gene>
    <name evidence="16" type="primary">Wnk1</name>
    <name evidence="16" type="ORF">RYNNIG_R04104</name>
</gene>
<keyword evidence="8" id="KW-0547">Nucleotide-binding</keyword>
<dbReference type="PROSITE" id="PS50011">
    <property type="entry name" value="PROTEIN_KINASE_DOM"/>
    <property type="match status" value="1"/>
</dbReference>
<feature type="compositionally biased region" description="Basic residues" evidence="14">
    <location>
        <begin position="2135"/>
        <end position="2147"/>
    </location>
</feature>
<dbReference type="Proteomes" id="UP000525416">
    <property type="component" value="Unassembled WGS sequence"/>
</dbReference>
<feature type="compositionally biased region" description="Polar residues" evidence="14">
    <location>
        <begin position="1445"/>
        <end position="1458"/>
    </location>
</feature>
<dbReference type="InterPro" id="IPR011009">
    <property type="entry name" value="Kinase-like_dom_sf"/>
</dbReference>
<accession>A0A7L1JLR1</accession>
<dbReference type="InterPro" id="IPR024678">
    <property type="entry name" value="Kinase_OSR1/WNK_CCT"/>
</dbReference>
<feature type="region of interest" description="Disordered" evidence="14">
    <location>
        <begin position="1393"/>
        <end position="1458"/>
    </location>
</feature>
<dbReference type="Pfam" id="PF24889">
    <property type="entry name" value="CCTL2_WNK"/>
    <property type="match status" value="1"/>
</dbReference>
<dbReference type="InterPro" id="IPR050588">
    <property type="entry name" value="WNK_Ser-Thr_kinase"/>
</dbReference>
<dbReference type="PROSITE" id="PS00108">
    <property type="entry name" value="PROTEIN_KINASE_ST"/>
    <property type="match status" value="1"/>
</dbReference>
<feature type="region of interest" description="Disordered" evidence="14">
    <location>
        <begin position="1754"/>
        <end position="1798"/>
    </location>
</feature>
<feature type="region of interest" description="Disordered" evidence="14">
    <location>
        <begin position="2124"/>
        <end position="2207"/>
    </location>
</feature>
<feature type="compositionally biased region" description="Low complexity" evidence="14">
    <location>
        <begin position="1407"/>
        <end position="1427"/>
    </location>
</feature>
<dbReference type="GO" id="GO:0005524">
    <property type="term" value="F:ATP binding"/>
    <property type="evidence" value="ECO:0007669"/>
    <property type="project" value="UniProtKB-KW"/>
</dbReference>
<feature type="region of interest" description="Disordered" evidence="14">
    <location>
        <begin position="2002"/>
        <end position="2029"/>
    </location>
</feature>
<feature type="compositionally biased region" description="Low complexity" evidence="14">
    <location>
        <begin position="704"/>
        <end position="783"/>
    </location>
</feature>
<feature type="domain" description="Protein kinase" evidence="15">
    <location>
        <begin position="228"/>
        <end position="486"/>
    </location>
</feature>
<keyword evidence="10" id="KW-0067">ATP-binding</keyword>
<evidence type="ECO:0000256" key="14">
    <source>
        <dbReference type="SAM" id="MobiDB-lite"/>
    </source>
</evidence>
<comment type="cofactor">
    <cofactor evidence="1">
        <name>Mg(2+)</name>
        <dbReference type="ChEBI" id="CHEBI:18420"/>
    </cofactor>
</comment>
<keyword evidence="17" id="KW-1185">Reference proteome</keyword>
<dbReference type="OrthoDB" id="4062651at2759"/>
<keyword evidence="7" id="KW-0808">Transferase</keyword>
<dbReference type="FunFam" id="1.10.510.10:FF:000006">
    <property type="entry name" value="Serine/threonine-protein kinase WNK1 isoform 2"/>
    <property type="match status" value="1"/>
</dbReference>
<dbReference type="Pfam" id="PF12202">
    <property type="entry name" value="OSR1_C"/>
    <property type="match status" value="1"/>
</dbReference>